<dbReference type="InterPro" id="IPR004027">
    <property type="entry name" value="SEC_C_motif"/>
</dbReference>
<feature type="region of interest" description="Disordered" evidence="1">
    <location>
        <begin position="1"/>
        <end position="28"/>
    </location>
</feature>
<reference evidence="2" key="1">
    <citation type="journal article" date="2014" name="Int. J. Syst. Evol. Microbiol.">
        <title>Complete genome sequence of Corynebacterium casei LMG S-19264T (=DSM 44701T), isolated from a smear-ripened cheese.</title>
        <authorList>
            <consortium name="US DOE Joint Genome Institute (JGI-PGF)"/>
            <person name="Walter F."/>
            <person name="Albersmeier A."/>
            <person name="Kalinowski J."/>
            <person name="Ruckert C."/>
        </authorList>
    </citation>
    <scope>NUCLEOTIDE SEQUENCE</scope>
    <source>
        <strain evidence="2">CGMCC 1.15254</strain>
    </source>
</reference>
<accession>A0A917FB87</accession>
<dbReference type="SUPFAM" id="SSF103642">
    <property type="entry name" value="Sec-C motif"/>
    <property type="match status" value="1"/>
</dbReference>
<comment type="caution">
    <text evidence="2">The sequence shown here is derived from an EMBL/GenBank/DDBJ whole genome shotgun (WGS) entry which is preliminary data.</text>
</comment>
<gene>
    <name evidence="2" type="ORF">GCM10011332_21230</name>
</gene>
<evidence type="ECO:0000313" key="2">
    <source>
        <dbReference type="EMBL" id="GGF66868.1"/>
    </source>
</evidence>
<proteinExistence type="predicted"/>
<evidence type="ECO:0000313" key="3">
    <source>
        <dbReference type="Proteomes" id="UP000632498"/>
    </source>
</evidence>
<dbReference type="Pfam" id="PF02810">
    <property type="entry name" value="SEC-C"/>
    <property type="match status" value="1"/>
</dbReference>
<name>A0A917FB87_9PROT</name>
<sequence length="275" mass="31327">MSKIGRNDPCPCGSGKKHKHCHGKSEQKPPVHKFAGAFPDYQNKRVYAFTKDMVFNQLDRDCRKIEKSFDSFTKKDITAASELFGLSATIIAKQVFKSLDDQSLHHTCARLIFTASQTFLASVDNARRGFRRQHCSLARDFVELLSVVLHLVSQPSALEQFYSGKLKSPKAISTAKKFLPPFGEMYGLLSNHFVHVGVGAADFDPLIEYTIDDESLGFIVPNIKIMAWLMYVVAELVFYDEIPQPRYWKQVIQNNYMYAPSAVELKWMKKFLSIK</sequence>
<evidence type="ECO:0000256" key="1">
    <source>
        <dbReference type="SAM" id="MobiDB-lite"/>
    </source>
</evidence>
<dbReference type="EMBL" id="BMHV01000014">
    <property type="protein sequence ID" value="GGF66868.1"/>
    <property type="molecule type" value="Genomic_DNA"/>
</dbReference>
<keyword evidence="3" id="KW-1185">Reference proteome</keyword>
<dbReference type="Gene3D" id="3.10.450.50">
    <property type="match status" value="1"/>
</dbReference>
<dbReference type="Proteomes" id="UP000632498">
    <property type="component" value="Unassembled WGS sequence"/>
</dbReference>
<dbReference type="AlphaFoldDB" id="A0A917FB87"/>
<protein>
    <recommendedName>
        <fullName evidence="4">SEC-C motif-containing protein</fullName>
    </recommendedName>
</protein>
<evidence type="ECO:0008006" key="4">
    <source>
        <dbReference type="Google" id="ProtNLM"/>
    </source>
</evidence>
<dbReference type="RefSeq" id="WP_188664732.1">
    <property type="nucleotide sequence ID" value="NZ_BMHV01000014.1"/>
</dbReference>
<reference evidence="2" key="2">
    <citation type="submission" date="2020-09" db="EMBL/GenBank/DDBJ databases">
        <authorList>
            <person name="Sun Q."/>
            <person name="Zhou Y."/>
        </authorList>
    </citation>
    <scope>NUCLEOTIDE SEQUENCE</scope>
    <source>
        <strain evidence="2">CGMCC 1.15254</strain>
    </source>
</reference>
<organism evidence="2 3">
    <name type="scientific">Terasakiella brassicae</name>
    <dbReference type="NCBI Taxonomy" id="1634917"/>
    <lineage>
        <taxon>Bacteria</taxon>
        <taxon>Pseudomonadati</taxon>
        <taxon>Pseudomonadota</taxon>
        <taxon>Alphaproteobacteria</taxon>
        <taxon>Rhodospirillales</taxon>
        <taxon>Terasakiellaceae</taxon>
        <taxon>Terasakiella</taxon>
    </lineage>
</organism>